<proteinExistence type="inferred from homology"/>
<comment type="caution">
    <text evidence="2">The sequence shown here is derived from an EMBL/GenBank/DDBJ whole genome shotgun (WGS) entry which is preliminary data.</text>
</comment>
<sequence>MAMLCVAIDSAQIAAARIVDGDVGGDDVRRAAIPAASVWESCRNLLTEVAGEMPITAIGLAVVGPVDMAAGVVAPVDIPEWRAGFDIVGAIRSLFPSAAVRFLVDGACLALAERNLGHASEAIDSLVVLVSDLVSGGIIVGGLTMVGRTGNAGNFGHMPVPGFDGPCRCGSRGCLDTVAAGRSMVEWARARGWTGQNPRELIDAARNGETVPVEALARAGTALGLVIASAAVLHDVDLVVVGGLAGESGPALWDPLVAAVAAHARTGNLTELRVVASELGEEGVLAGAAILALSGEDEPG</sequence>
<dbReference type="InterPro" id="IPR043129">
    <property type="entry name" value="ATPase_NBD"/>
</dbReference>
<dbReference type="Pfam" id="PF00480">
    <property type="entry name" value="ROK"/>
    <property type="match status" value="1"/>
</dbReference>
<dbReference type="PANTHER" id="PTHR18964">
    <property type="entry name" value="ROK (REPRESSOR, ORF, KINASE) FAMILY"/>
    <property type="match status" value="1"/>
</dbReference>
<dbReference type="RefSeq" id="WP_110040714.1">
    <property type="nucleotide sequence ID" value="NZ_QGTL01000013.1"/>
</dbReference>
<evidence type="ECO:0000256" key="1">
    <source>
        <dbReference type="ARBA" id="ARBA00006479"/>
    </source>
</evidence>
<accession>A0A317N599</accession>
<organism evidence="2 3">
    <name type="scientific">Nocardia neocaledoniensis</name>
    <dbReference type="NCBI Taxonomy" id="236511"/>
    <lineage>
        <taxon>Bacteria</taxon>
        <taxon>Bacillati</taxon>
        <taxon>Actinomycetota</taxon>
        <taxon>Actinomycetes</taxon>
        <taxon>Mycobacteriales</taxon>
        <taxon>Nocardiaceae</taxon>
        <taxon>Nocardia</taxon>
    </lineage>
</organism>
<comment type="similarity">
    <text evidence="1">Belongs to the ROK (NagC/XylR) family.</text>
</comment>
<name>A0A317N599_9NOCA</name>
<keyword evidence="2" id="KW-0808">Transferase</keyword>
<dbReference type="SUPFAM" id="SSF53067">
    <property type="entry name" value="Actin-like ATPase domain"/>
    <property type="match status" value="1"/>
</dbReference>
<dbReference type="Proteomes" id="UP000246410">
    <property type="component" value="Unassembled WGS sequence"/>
</dbReference>
<evidence type="ECO:0000313" key="3">
    <source>
        <dbReference type="Proteomes" id="UP000246410"/>
    </source>
</evidence>
<dbReference type="AlphaFoldDB" id="A0A317N599"/>
<dbReference type="EMBL" id="QGTL01000013">
    <property type="protein sequence ID" value="PWV70456.1"/>
    <property type="molecule type" value="Genomic_DNA"/>
</dbReference>
<dbReference type="PANTHER" id="PTHR18964:SF169">
    <property type="entry name" value="N-ACETYLMANNOSAMINE KINASE"/>
    <property type="match status" value="1"/>
</dbReference>
<protein>
    <submittedName>
        <fullName evidence="2">Glucokinase</fullName>
    </submittedName>
</protein>
<dbReference type="InterPro" id="IPR000600">
    <property type="entry name" value="ROK"/>
</dbReference>
<reference evidence="2 3" key="1">
    <citation type="submission" date="2018-05" db="EMBL/GenBank/DDBJ databases">
        <title>Genomic Encyclopedia of Type Strains, Phase IV (KMG-IV): sequencing the most valuable type-strain genomes for metagenomic binning, comparative biology and taxonomic classification.</title>
        <authorList>
            <person name="Goeker M."/>
        </authorList>
    </citation>
    <scope>NUCLEOTIDE SEQUENCE [LARGE SCALE GENOMIC DNA]</scope>
    <source>
        <strain evidence="2 3">DSM 44717</strain>
    </source>
</reference>
<gene>
    <name evidence="2" type="ORF">DFR69_113170</name>
</gene>
<keyword evidence="3" id="KW-1185">Reference proteome</keyword>
<keyword evidence="2" id="KW-0418">Kinase</keyword>
<dbReference type="GO" id="GO:0016301">
    <property type="term" value="F:kinase activity"/>
    <property type="evidence" value="ECO:0007669"/>
    <property type="project" value="UniProtKB-KW"/>
</dbReference>
<evidence type="ECO:0000313" key="2">
    <source>
        <dbReference type="EMBL" id="PWV70456.1"/>
    </source>
</evidence>
<dbReference type="Gene3D" id="3.30.420.40">
    <property type="match status" value="2"/>
</dbReference>